<sequence>MPDKQAGILYFLRHQLCFKPEPVTGVNLNGKTAIVTGSNCGIGLETSRQLLDLGLSKLILAVRNEDKGKAAARDLAADHNPALKDGAIEVWKLDLDFYDSVASFAGRAKSLTRLDFVFLNAGLVPAKRVFNQQTKHDEIIQVNYLSTALLAIFLLPAIKAARPNQPAPTRMTLTSSEGAGWSRFKFNPNTSILEALDAPAKGYDTTAHMFTSKLLGQFFIAGLAKRVPSSLVIINGASPGSIHDSQFNREIDQTFTGAIAKKVLRRVANSAAVGAHMITDAALKHGEESHGQFLSFQKMVPMAPILYTDEGKKVGEKLWQETMEELAFANPEKLLSVAFE</sequence>
<dbReference type="Pfam" id="PF00106">
    <property type="entry name" value="adh_short"/>
    <property type="match status" value="1"/>
</dbReference>
<dbReference type="GO" id="GO:0016491">
    <property type="term" value="F:oxidoreductase activity"/>
    <property type="evidence" value="ECO:0007669"/>
    <property type="project" value="UniProtKB-KW"/>
</dbReference>
<dbReference type="PANTHER" id="PTHR43157">
    <property type="entry name" value="PHOSPHATIDYLINOSITOL-GLYCAN BIOSYNTHESIS CLASS F PROTEIN-RELATED"/>
    <property type="match status" value="1"/>
</dbReference>
<dbReference type="OrthoDB" id="191139at2759"/>
<dbReference type="InterPro" id="IPR036291">
    <property type="entry name" value="NAD(P)-bd_dom_sf"/>
</dbReference>
<protein>
    <submittedName>
        <fullName evidence="2">Uncharacterized protein</fullName>
    </submittedName>
</protein>
<dbReference type="Gene3D" id="3.40.50.720">
    <property type="entry name" value="NAD(P)-binding Rossmann-like Domain"/>
    <property type="match status" value="1"/>
</dbReference>
<evidence type="ECO:0000313" key="3">
    <source>
        <dbReference type="Proteomes" id="UP000813444"/>
    </source>
</evidence>
<accession>A0A8K0WVD9</accession>
<dbReference type="AlphaFoldDB" id="A0A8K0WVD9"/>
<comment type="caution">
    <text evidence="2">The sequence shown here is derived from an EMBL/GenBank/DDBJ whole genome shotgun (WGS) entry which is preliminary data.</text>
</comment>
<name>A0A8K0WVD9_9HYPO</name>
<reference evidence="2" key="1">
    <citation type="journal article" date="2021" name="Nat. Commun.">
        <title>Genetic determinants of endophytism in the Arabidopsis root mycobiome.</title>
        <authorList>
            <person name="Mesny F."/>
            <person name="Miyauchi S."/>
            <person name="Thiergart T."/>
            <person name="Pickel B."/>
            <person name="Atanasova L."/>
            <person name="Karlsson M."/>
            <person name="Huettel B."/>
            <person name="Barry K.W."/>
            <person name="Haridas S."/>
            <person name="Chen C."/>
            <person name="Bauer D."/>
            <person name="Andreopoulos W."/>
            <person name="Pangilinan J."/>
            <person name="LaButti K."/>
            <person name="Riley R."/>
            <person name="Lipzen A."/>
            <person name="Clum A."/>
            <person name="Drula E."/>
            <person name="Henrissat B."/>
            <person name="Kohler A."/>
            <person name="Grigoriev I.V."/>
            <person name="Martin F.M."/>
            <person name="Hacquard S."/>
        </authorList>
    </citation>
    <scope>NUCLEOTIDE SEQUENCE</scope>
    <source>
        <strain evidence="2">MPI-CAGE-CH-0235</strain>
    </source>
</reference>
<dbReference type="PRINTS" id="PR00081">
    <property type="entry name" value="GDHRDH"/>
</dbReference>
<dbReference type="Proteomes" id="UP000813444">
    <property type="component" value="Unassembled WGS sequence"/>
</dbReference>
<dbReference type="PANTHER" id="PTHR43157:SF31">
    <property type="entry name" value="PHOSPHATIDYLINOSITOL-GLYCAN BIOSYNTHESIS CLASS F PROTEIN"/>
    <property type="match status" value="1"/>
</dbReference>
<dbReference type="EMBL" id="JAGPNK010000003">
    <property type="protein sequence ID" value="KAH7324350.1"/>
    <property type="molecule type" value="Genomic_DNA"/>
</dbReference>
<dbReference type="SUPFAM" id="SSF51735">
    <property type="entry name" value="NAD(P)-binding Rossmann-fold domains"/>
    <property type="match status" value="1"/>
</dbReference>
<evidence type="ECO:0000313" key="2">
    <source>
        <dbReference type="EMBL" id="KAH7324350.1"/>
    </source>
</evidence>
<dbReference type="InterPro" id="IPR002347">
    <property type="entry name" value="SDR_fam"/>
</dbReference>
<keyword evidence="1" id="KW-0560">Oxidoreductase</keyword>
<proteinExistence type="predicted"/>
<keyword evidence="3" id="KW-1185">Reference proteome</keyword>
<organism evidence="2 3">
    <name type="scientific">Stachybotrys elegans</name>
    <dbReference type="NCBI Taxonomy" id="80388"/>
    <lineage>
        <taxon>Eukaryota</taxon>
        <taxon>Fungi</taxon>
        <taxon>Dikarya</taxon>
        <taxon>Ascomycota</taxon>
        <taxon>Pezizomycotina</taxon>
        <taxon>Sordariomycetes</taxon>
        <taxon>Hypocreomycetidae</taxon>
        <taxon>Hypocreales</taxon>
        <taxon>Stachybotryaceae</taxon>
        <taxon>Stachybotrys</taxon>
    </lineage>
</organism>
<evidence type="ECO:0000256" key="1">
    <source>
        <dbReference type="ARBA" id="ARBA00023002"/>
    </source>
</evidence>
<gene>
    <name evidence="2" type="ORF">B0I35DRAFT_349684</name>
</gene>